<dbReference type="Pfam" id="PF11316">
    <property type="entry name" value="Rhamno_transf"/>
    <property type="match status" value="1"/>
</dbReference>
<keyword evidence="2" id="KW-1185">Reference proteome</keyword>
<evidence type="ECO:0008006" key="3">
    <source>
        <dbReference type="Google" id="ProtNLM"/>
    </source>
</evidence>
<organism evidence="1 2">
    <name type="scientific">Mesorhizobium denitrificans</name>
    <dbReference type="NCBI Taxonomy" id="2294114"/>
    <lineage>
        <taxon>Bacteria</taxon>
        <taxon>Pseudomonadati</taxon>
        <taxon>Pseudomonadota</taxon>
        <taxon>Alphaproteobacteria</taxon>
        <taxon>Hyphomicrobiales</taxon>
        <taxon>Phyllobacteriaceae</taxon>
        <taxon>Mesorhizobium</taxon>
    </lineage>
</organism>
<reference evidence="2" key="1">
    <citation type="submission" date="2018-08" db="EMBL/GenBank/DDBJ databases">
        <authorList>
            <person name="Im W.T."/>
        </authorList>
    </citation>
    <scope>NUCLEOTIDE SEQUENCE [LARGE SCALE GENOMIC DNA]</scope>
    <source>
        <strain evidence="2">LA-28</strain>
    </source>
</reference>
<dbReference type="RefSeq" id="WP_116625837.1">
    <property type="nucleotide sequence ID" value="NZ_QURN01000028.1"/>
</dbReference>
<evidence type="ECO:0000313" key="2">
    <source>
        <dbReference type="Proteomes" id="UP000262379"/>
    </source>
</evidence>
<dbReference type="EMBL" id="QURN01000028">
    <property type="protein sequence ID" value="RFC63268.1"/>
    <property type="molecule type" value="Genomic_DNA"/>
</dbReference>
<accession>A0A371X214</accession>
<name>A0A371X214_9HYPH</name>
<gene>
    <name evidence="1" type="ORF">DY251_20850</name>
</gene>
<proteinExistence type="predicted"/>
<protein>
    <recommendedName>
        <fullName evidence="3">Rhamnosyltransferase</fullName>
    </recommendedName>
</protein>
<dbReference type="InterPro" id="IPR021466">
    <property type="entry name" value="Put_rhamnosyl_transferase"/>
</dbReference>
<sequence>MGASINHILLTRFNLPSIGLESVIRAKEGWLRQRVELFDQFCAPSVIAQTNRNFEWIIYFDPASPEWLRERIEKYVQAKVFTPIYRETVSNAEMLSDIRGVIDGEREILITTNLDNDDGLSNDFVDRVQSVAKAGQRTAIYITNGLIRQSDGLYLHQYSRNAFVSVQEPWNAPISCWSAWHTEIGERMPVVEVGGAPGWLQVIHGTNVSNRVQGQLVSPRSYREGFGALLDGVAEPRILDLGRDRLVSRPARFFREYTRAAVKRVVMGVLGREGLDSVRLFWRSRLGGGHP</sequence>
<dbReference type="AlphaFoldDB" id="A0A371X214"/>
<dbReference type="Proteomes" id="UP000262379">
    <property type="component" value="Unassembled WGS sequence"/>
</dbReference>
<comment type="caution">
    <text evidence="1">The sequence shown here is derived from an EMBL/GenBank/DDBJ whole genome shotgun (WGS) entry which is preliminary data.</text>
</comment>
<evidence type="ECO:0000313" key="1">
    <source>
        <dbReference type="EMBL" id="RFC63268.1"/>
    </source>
</evidence>